<organism evidence="1 2">
    <name type="scientific">Sporormia fimetaria CBS 119925</name>
    <dbReference type="NCBI Taxonomy" id="1340428"/>
    <lineage>
        <taxon>Eukaryota</taxon>
        <taxon>Fungi</taxon>
        <taxon>Dikarya</taxon>
        <taxon>Ascomycota</taxon>
        <taxon>Pezizomycotina</taxon>
        <taxon>Dothideomycetes</taxon>
        <taxon>Pleosporomycetidae</taxon>
        <taxon>Pleosporales</taxon>
        <taxon>Sporormiaceae</taxon>
        <taxon>Sporormia</taxon>
    </lineage>
</organism>
<evidence type="ECO:0000313" key="2">
    <source>
        <dbReference type="Proteomes" id="UP000799440"/>
    </source>
</evidence>
<reference evidence="1" key="1">
    <citation type="journal article" date="2020" name="Stud. Mycol.">
        <title>101 Dothideomycetes genomes: a test case for predicting lifestyles and emergence of pathogens.</title>
        <authorList>
            <person name="Haridas S."/>
            <person name="Albert R."/>
            <person name="Binder M."/>
            <person name="Bloem J."/>
            <person name="Labutti K."/>
            <person name="Salamov A."/>
            <person name="Andreopoulos B."/>
            <person name="Baker S."/>
            <person name="Barry K."/>
            <person name="Bills G."/>
            <person name="Bluhm B."/>
            <person name="Cannon C."/>
            <person name="Castanera R."/>
            <person name="Culley D."/>
            <person name="Daum C."/>
            <person name="Ezra D."/>
            <person name="Gonzalez J."/>
            <person name="Henrissat B."/>
            <person name="Kuo A."/>
            <person name="Liang C."/>
            <person name="Lipzen A."/>
            <person name="Lutzoni F."/>
            <person name="Magnuson J."/>
            <person name="Mondo S."/>
            <person name="Nolan M."/>
            <person name="Ohm R."/>
            <person name="Pangilinan J."/>
            <person name="Park H.-J."/>
            <person name="Ramirez L."/>
            <person name="Alfaro M."/>
            <person name="Sun H."/>
            <person name="Tritt A."/>
            <person name="Yoshinaga Y."/>
            <person name="Zwiers L.-H."/>
            <person name="Turgeon B."/>
            <person name="Goodwin S."/>
            <person name="Spatafora J."/>
            <person name="Crous P."/>
            <person name="Grigoriev I."/>
        </authorList>
    </citation>
    <scope>NUCLEOTIDE SEQUENCE</scope>
    <source>
        <strain evidence="1">CBS 119925</strain>
    </source>
</reference>
<dbReference type="Proteomes" id="UP000799440">
    <property type="component" value="Unassembled WGS sequence"/>
</dbReference>
<dbReference type="EMBL" id="MU006566">
    <property type="protein sequence ID" value="KAF2749553.1"/>
    <property type="molecule type" value="Genomic_DNA"/>
</dbReference>
<sequence length="413" mass="46812">MSTPPEPIIIEPNGDLLLHVRQQQSDAGFRYRVDSKVLRQNSRYFDNLLSDRFAEGQEVSKALEKLKSLGYATPADALPEELPSISIQDVGRISKVSSIENLVADFLRILHNKQISPYPPLANVANIAIVADRFDAVASCADYIGRKKYIEYLDAKSKVKSAAPPEERIRQKLLVGLLFDFPAWVSSCSKHLILRGSSQWKADFEEDDTLPLWWNIPEGVEDEMIQRRELILETINSLQAHFLKLYSDKGQGRQCKLGYDSSAQCDSFQLGEMVRFFVKGGTLRLQGTIYDPSEPTYHQGDIERLILSLREISAYQIDRFHAHCGIRVRILPLLDMIERRCSPQSGRSGIDICATCWKSCRSSYAWTLAKRPVLWMPAPPKGRAEVGPCGNAHTPVREMFMATDRMWTNKDGY</sequence>
<evidence type="ECO:0008006" key="3">
    <source>
        <dbReference type="Google" id="ProtNLM"/>
    </source>
</evidence>
<protein>
    <recommendedName>
        <fullName evidence="3">BTB domain-containing protein</fullName>
    </recommendedName>
</protein>
<accession>A0A6A6VHF7</accession>
<keyword evidence="2" id="KW-1185">Reference proteome</keyword>
<gene>
    <name evidence="1" type="ORF">M011DRAFT_398426</name>
</gene>
<dbReference type="AlphaFoldDB" id="A0A6A6VHF7"/>
<dbReference type="OrthoDB" id="5398371at2759"/>
<name>A0A6A6VHF7_9PLEO</name>
<evidence type="ECO:0000313" key="1">
    <source>
        <dbReference type="EMBL" id="KAF2749553.1"/>
    </source>
</evidence>
<proteinExistence type="predicted"/>